<dbReference type="Pfam" id="PF18024">
    <property type="entry name" value="HTH_50"/>
    <property type="match status" value="1"/>
</dbReference>
<dbReference type="PROSITE" id="PS00676">
    <property type="entry name" value="SIGMA54_INTERACT_2"/>
    <property type="match status" value="1"/>
</dbReference>
<dbReference type="Proteomes" id="UP000095200">
    <property type="component" value="Unassembled WGS sequence"/>
</dbReference>
<keyword evidence="1" id="KW-0547">Nucleotide-binding</keyword>
<evidence type="ECO:0000256" key="5">
    <source>
        <dbReference type="ARBA" id="ARBA00023125"/>
    </source>
</evidence>
<dbReference type="InterPro" id="IPR002078">
    <property type="entry name" value="Sigma_54_int"/>
</dbReference>
<keyword evidence="2" id="KW-0058">Aromatic hydrocarbons catabolism</keyword>
<dbReference type="CDD" id="cd00009">
    <property type="entry name" value="AAA"/>
    <property type="match status" value="1"/>
</dbReference>
<dbReference type="FunFam" id="3.40.50.300:FF:000006">
    <property type="entry name" value="DNA-binding transcriptional regulator NtrC"/>
    <property type="match status" value="1"/>
</dbReference>
<dbReference type="InterPro" id="IPR027417">
    <property type="entry name" value="P-loop_NTPase"/>
</dbReference>
<name>A0A194AEK8_9BACT</name>
<evidence type="ECO:0000259" key="8">
    <source>
        <dbReference type="PROSITE" id="PS50045"/>
    </source>
</evidence>
<dbReference type="PANTHER" id="PTHR32071">
    <property type="entry name" value="TRANSCRIPTIONAL REGULATORY PROTEIN"/>
    <property type="match status" value="1"/>
</dbReference>
<dbReference type="PROSITE" id="PS50112">
    <property type="entry name" value="PAS"/>
    <property type="match status" value="1"/>
</dbReference>
<dbReference type="Gene3D" id="1.10.10.60">
    <property type="entry name" value="Homeodomain-like"/>
    <property type="match status" value="1"/>
</dbReference>
<evidence type="ECO:0000256" key="4">
    <source>
        <dbReference type="ARBA" id="ARBA00023015"/>
    </source>
</evidence>
<comment type="caution">
    <text evidence="10">The sequence shown here is derived from an EMBL/GenBank/DDBJ whole genome shotgun (WGS) entry which is preliminary data.</text>
</comment>
<dbReference type="GO" id="GO:0003677">
    <property type="term" value="F:DNA binding"/>
    <property type="evidence" value="ECO:0007669"/>
    <property type="project" value="UniProtKB-KW"/>
</dbReference>
<dbReference type="RefSeq" id="WP_083254508.1">
    <property type="nucleotide sequence ID" value="NZ_BDFE01000015.1"/>
</dbReference>
<dbReference type="Gene3D" id="3.30.450.20">
    <property type="entry name" value="PAS domain"/>
    <property type="match status" value="1"/>
</dbReference>
<sequence>MNLNLNRHRHHILQERKSLIATYLCNVFDTLNDGLYITDKNGVTLAVNSMYENLTGLKAEDLLGKNVAELVETGIFDLALNPEVVQKKKTVTAVQVNRKTRKVVLIAHPIFDYDDDVEMVVTYVRDIALISQLKDQVAAQRQLIDSFQMSIKQDNSSLYLTPKSAIMRQLFKQVRKVAKTDATVLYLGETGVGKDVMAKELHRNSPRKDKSFFKVDCTCIPENLIESELFGYAPGAFSGADSRGKLGLFEMADKGTLFLDEIGELPLAMQGKLLRVLQDGDIQRIGATTTKKINVRIIAATNRNLAEEVKKGNFRSDLFYRLRVAVINIPPLRERGEDLFELIYFFIKQFNRRYKRQVTLSSMAEETMLNYAWPGNLRELENLIHSLVVTCDNNKIQVEDLPAAMVAKSTVDNTCRALNMGLEDFSGKSFKDIVTEFETQILKNAVSVYGSIPKAAKALDLNRSTVFRKLQKAGFTEVDT</sequence>
<dbReference type="Gene3D" id="3.40.50.300">
    <property type="entry name" value="P-loop containing nucleotide triphosphate hydrolases"/>
    <property type="match status" value="1"/>
</dbReference>
<dbReference type="InterPro" id="IPR003593">
    <property type="entry name" value="AAA+_ATPase"/>
</dbReference>
<dbReference type="InterPro" id="IPR025944">
    <property type="entry name" value="Sigma_54_int_dom_CS"/>
</dbReference>
<keyword evidence="4" id="KW-0805">Transcription regulation</keyword>
<dbReference type="Pfam" id="PF00989">
    <property type="entry name" value="PAS"/>
    <property type="match status" value="1"/>
</dbReference>
<reference evidence="11" key="1">
    <citation type="submission" date="2016-06" db="EMBL/GenBank/DDBJ databases">
        <title>Draft genome sequence of Desulfoplanes formicivorans strain Pf12B.</title>
        <authorList>
            <person name="Watanabe M."/>
            <person name="Kojima H."/>
            <person name="Fukui M."/>
        </authorList>
    </citation>
    <scope>NUCLEOTIDE SEQUENCE [LARGE SCALE GENOMIC DNA]</scope>
    <source>
        <strain evidence="11">Pf12B</strain>
    </source>
</reference>
<dbReference type="SMART" id="SM00382">
    <property type="entry name" value="AAA"/>
    <property type="match status" value="1"/>
</dbReference>
<dbReference type="InterPro" id="IPR025943">
    <property type="entry name" value="Sigma_54_int_dom_ATP-bd_2"/>
</dbReference>
<dbReference type="InterPro" id="IPR000014">
    <property type="entry name" value="PAS"/>
</dbReference>
<feature type="domain" description="PAS" evidence="9">
    <location>
        <begin position="20"/>
        <end position="71"/>
    </location>
</feature>
<organism evidence="10 11">
    <name type="scientific">Desulfoplanes formicivorans</name>
    <dbReference type="NCBI Taxonomy" id="1592317"/>
    <lineage>
        <taxon>Bacteria</taxon>
        <taxon>Pseudomonadati</taxon>
        <taxon>Thermodesulfobacteriota</taxon>
        <taxon>Desulfovibrionia</taxon>
        <taxon>Desulfovibrionales</taxon>
        <taxon>Desulfoplanaceae</taxon>
        <taxon>Desulfoplanes</taxon>
    </lineage>
</organism>
<dbReference type="PROSITE" id="PS00675">
    <property type="entry name" value="SIGMA54_INTERACT_1"/>
    <property type="match status" value="1"/>
</dbReference>
<dbReference type="GO" id="GO:0005524">
    <property type="term" value="F:ATP binding"/>
    <property type="evidence" value="ECO:0007669"/>
    <property type="project" value="UniProtKB-KW"/>
</dbReference>
<dbReference type="NCBIfam" id="TIGR00229">
    <property type="entry name" value="sensory_box"/>
    <property type="match status" value="1"/>
</dbReference>
<dbReference type="Pfam" id="PF25601">
    <property type="entry name" value="AAA_lid_14"/>
    <property type="match status" value="1"/>
</dbReference>
<evidence type="ECO:0000256" key="3">
    <source>
        <dbReference type="ARBA" id="ARBA00022840"/>
    </source>
</evidence>
<dbReference type="InterPro" id="IPR013767">
    <property type="entry name" value="PAS_fold"/>
</dbReference>
<proteinExistence type="predicted"/>
<dbReference type="InterPro" id="IPR058031">
    <property type="entry name" value="AAA_lid_NorR"/>
</dbReference>
<evidence type="ECO:0000256" key="7">
    <source>
        <dbReference type="ARBA" id="ARBA00029500"/>
    </source>
</evidence>
<keyword evidence="11" id="KW-1185">Reference proteome</keyword>
<dbReference type="Gene3D" id="1.10.8.60">
    <property type="match status" value="1"/>
</dbReference>
<dbReference type="SUPFAM" id="SSF55785">
    <property type="entry name" value="PYP-like sensor domain (PAS domain)"/>
    <property type="match status" value="1"/>
</dbReference>
<dbReference type="InterPro" id="IPR009057">
    <property type="entry name" value="Homeodomain-like_sf"/>
</dbReference>
<dbReference type="InterPro" id="IPR035965">
    <property type="entry name" value="PAS-like_dom_sf"/>
</dbReference>
<evidence type="ECO:0000256" key="2">
    <source>
        <dbReference type="ARBA" id="ARBA00022797"/>
    </source>
</evidence>
<gene>
    <name evidence="10" type="ORF">DPF_1222</name>
</gene>
<dbReference type="InterPro" id="IPR030828">
    <property type="entry name" value="HTH_TyrR"/>
</dbReference>
<dbReference type="GO" id="GO:0006355">
    <property type="term" value="P:regulation of DNA-templated transcription"/>
    <property type="evidence" value="ECO:0007669"/>
    <property type="project" value="InterPro"/>
</dbReference>
<keyword evidence="5" id="KW-0238">DNA-binding</keyword>
<evidence type="ECO:0000313" key="11">
    <source>
        <dbReference type="Proteomes" id="UP000095200"/>
    </source>
</evidence>
<evidence type="ECO:0000313" key="10">
    <source>
        <dbReference type="EMBL" id="GAU08512.1"/>
    </source>
</evidence>
<dbReference type="SMART" id="SM00091">
    <property type="entry name" value="PAS"/>
    <property type="match status" value="1"/>
</dbReference>
<dbReference type="CDD" id="cd00130">
    <property type="entry name" value="PAS"/>
    <property type="match status" value="1"/>
</dbReference>
<dbReference type="AlphaFoldDB" id="A0A194AEK8"/>
<dbReference type="InterPro" id="IPR025662">
    <property type="entry name" value="Sigma_54_int_dom_ATP-bd_1"/>
</dbReference>
<evidence type="ECO:0000256" key="1">
    <source>
        <dbReference type="ARBA" id="ARBA00022741"/>
    </source>
</evidence>
<evidence type="ECO:0000256" key="6">
    <source>
        <dbReference type="ARBA" id="ARBA00023163"/>
    </source>
</evidence>
<dbReference type="PANTHER" id="PTHR32071:SF57">
    <property type="entry name" value="C4-DICARBOXYLATE TRANSPORT TRANSCRIPTIONAL REGULATORY PROTEIN DCTD"/>
    <property type="match status" value="1"/>
</dbReference>
<evidence type="ECO:0000259" key="9">
    <source>
        <dbReference type="PROSITE" id="PS50112"/>
    </source>
</evidence>
<dbReference type="PROSITE" id="PS50045">
    <property type="entry name" value="SIGMA54_INTERACT_4"/>
    <property type="match status" value="1"/>
</dbReference>
<keyword evidence="3" id="KW-0067">ATP-binding</keyword>
<dbReference type="STRING" id="1592317.DPF_1222"/>
<dbReference type="OrthoDB" id="9763792at2"/>
<dbReference type="PROSITE" id="PS00688">
    <property type="entry name" value="SIGMA54_INTERACT_3"/>
    <property type="match status" value="1"/>
</dbReference>
<accession>A0A194AEK8</accession>
<keyword evidence="6" id="KW-0804">Transcription</keyword>
<protein>
    <recommendedName>
        <fullName evidence="7">HTH-type transcriptional regulatory protein TyrR</fullName>
    </recommendedName>
</protein>
<dbReference type="SUPFAM" id="SSF46689">
    <property type="entry name" value="Homeodomain-like"/>
    <property type="match status" value="1"/>
</dbReference>
<dbReference type="EMBL" id="BDFE01000015">
    <property type="protein sequence ID" value="GAU08512.1"/>
    <property type="molecule type" value="Genomic_DNA"/>
</dbReference>
<feature type="domain" description="Sigma-54 factor interaction" evidence="8">
    <location>
        <begin position="160"/>
        <end position="389"/>
    </location>
</feature>
<dbReference type="SUPFAM" id="SSF52540">
    <property type="entry name" value="P-loop containing nucleoside triphosphate hydrolases"/>
    <property type="match status" value="1"/>
</dbReference>
<dbReference type="Pfam" id="PF00158">
    <property type="entry name" value="Sigma54_activat"/>
    <property type="match status" value="1"/>
</dbReference>